<proteinExistence type="predicted"/>
<evidence type="ECO:0008006" key="3">
    <source>
        <dbReference type="Google" id="ProtNLM"/>
    </source>
</evidence>
<accession>A0A161Q6Q5</accession>
<name>A0A161Q6Q5_9BACI</name>
<dbReference type="Proteomes" id="UP000075806">
    <property type="component" value="Unassembled WGS sequence"/>
</dbReference>
<comment type="caution">
    <text evidence="1">The sequence shown here is derived from an EMBL/GenBank/DDBJ whole genome shotgun (WGS) entry which is preliminary data.</text>
</comment>
<dbReference type="OrthoDB" id="2969753at2"/>
<evidence type="ECO:0000313" key="2">
    <source>
        <dbReference type="Proteomes" id="UP000075806"/>
    </source>
</evidence>
<reference evidence="1" key="1">
    <citation type="submission" date="2016-02" db="EMBL/GenBank/DDBJ databases">
        <title>Genome sequence of Bacillus trypoxylicola KCTC 13244(T).</title>
        <authorList>
            <person name="Jeong H."/>
            <person name="Park S.-H."/>
            <person name="Choi S.-K."/>
        </authorList>
    </citation>
    <scope>NUCLEOTIDE SEQUENCE [LARGE SCALE GENOMIC DNA]</scope>
    <source>
        <strain evidence="1">KCTC 13244</strain>
    </source>
</reference>
<evidence type="ECO:0000313" key="1">
    <source>
        <dbReference type="EMBL" id="KYG32058.1"/>
    </source>
</evidence>
<protein>
    <recommendedName>
        <fullName evidence="3">tRNA methyltransferase</fullName>
    </recommendedName>
</protein>
<dbReference type="AlphaFoldDB" id="A0A161Q6Q5"/>
<organism evidence="1 2">
    <name type="scientific">Alkalihalobacillus trypoxylicola</name>
    <dbReference type="NCBI Taxonomy" id="519424"/>
    <lineage>
        <taxon>Bacteria</taxon>
        <taxon>Bacillati</taxon>
        <taxon>Bacillota</taxon>
        <taxon>Bacilli</taxon>
        <taxon>Bacillales</taxon>
        <taxon>Bacillaceae</taxon>
        <taxon>Alkalihalobacillus</taxon>
    </lineage>
</organism>
<dbReference type="Pfam" id="PF11116">
    <property type="entry name" value="DUF2624"/>
    <property type="match status" value="1"/>
</dbReference>
<gene>
    <name evidence="1" type="ORF">AZF04_04590</name>
</gene>
<dbReference type="STRING" id="519424.AZF04_04590"/>
<keyword evidence="2" id="KW-1185">Reference proteome</keyword>
<dbReference type="EMBL" id="LTAO01000012">
    <property type="protein sequence ID" value="KYG32058.1"/>
    <property type="molecule type" value="Genomic_DNA"/>
</dbReference>
<sequence length="87" mass="10099">MNPFIQQMVNNKVNGITPRELLTLSKQYQVPLNEQQAVKVVQILRSEKIDVSNTEQLHRILNRLQVEIDPHVASVVQQLMSQFSKYL</sequence>
<dbReference type="RefSeq" id="WP_045485898.1">
    <property type="nucleotide sequence ID" value="NZ_LTAO01000012.1"/>
</dbReference>
<dbReference type="InterPro" id="IPR020277">
    <property type="entry name" value="DUF2624"/>
</dbReference>